<feature type="compositionally biased region" description="Acidic residues" evidence="2">
    <location>
        <begin position="739"/>
        <end position="850"/>
    </location>
</feature>
<comment type="caution">
    <text evidence="4">The sequence shown here is derived from an EMBL/GenBank/DDBJ whole genome shotgun (WGS) entry which is preliminary data.</text>
</comment>
<dbReference type="VEuPathDB" id="PlasmoDB:PGAL8A_00292500"/>
<organism evidence="4 5">
    <name type="scientific">Plasmodium gallinaceum</name>
    <dbReference type="NCBI Taxonomy" id="5849"/>
    <lineage>
        <taxon>Eukaryota</taxon>
        <taxon>Sar</taxon>
        <taxon>Alveolata</taxon>
        <taxon>Apicomplexa</taxon>
        <taxon>Aconoidasida</taxon>
        <taxon>Haemosporida</taxon>
        <taxon>Plasmodiidae</taxon>
        <taxon>Plasmodium</taxon>
        <taxon>Plasmodium (Haemamoeba)</taxon>
    </lineage>
</organism>
<proteinExistence type="predicted"/>
<keyword evidence="1" id="KW-0175">Coiled coil</keyword>
<keyword evidence="3" id="KW-0732">Signal</keyword>
<dbReference type="OrthoDB" id="371791at2759"/>
<evidence type="ECO:0000313" key="5">
    <source>
        <dbReference type="Proteomes" id="UP000220797"/>
    </source>
</evidence>
<dbReference type="Proteomes" id="UP000220797">
    <property type="component" value="Unassembled WGS sequence"/>
</dbReference>
<dbReference type="PANTHER" id="PTHR45532">
    <property type="entry name" value="WD REPEAT-CONTAINING PROTEIN 97"/>
    <property type="match status" value="1"/>
</dbReference>
<feature type="compositionally biased region" description="Acidic residues" evidence="2">
    <location>
        <begin position="665"/>
        <end position="729"/>
    </location>
</feature>
<dbReference type="PANTHER" id="PTHR45532:SF4">
    <property type="entry name" value="WD REPEAT-CONTAINING PROTEIN 55 HOMOLOG"/>
    <property type="match status" value="1"/>
</dbReference>
<evidence type="ECO:0000256" key="1">
    <source>
        <dbReference type="SAM" id="Coils"/>
    </source>
</evidence>
<dbReference type="OMA" id="NEKDQCY"/>
<feature type="compositionally biased region" description="Acidic residues" evidence="2">
    <location>
        <begin position="914"/>
        <end position="937"/>
    </location>
</feature>
<sequence>MKSFFFSLCFLLLAIFLPTNCLVHNDIIKFGEENSLKCSIGQLYILHCEVLCMNDQNHIIYKNCLDEVEKKCSGNKCLYYFDYMRKNTHAFRNKNSIEVSECVESDINEIKTSTTCLLSNSFLLEELNTQYFFFIKNKNNDPVVCQSGIINVNSATLHSPFCEIKLRDISSHIRKECDDNKDCLINPIELPKSLLGDDNPCYINNSYVSLNIICRKNVIDEYEEEEYDKGDDDDSSNDLIDPIDNEHEYLDKVIIGENDEGNKNDSKEINENEKQIKKQYELYLQNKEAMKENVNIKKNLLNKKKDISIKLEKAFSKKEELFKKLADRISNSIDMKHEPFEVLDLLEDRYNELKRNSDYSFYYDFVIETLGVNDIDKEKIDNVKVTILKNLKEYLGKIGKVEKIIGEHRKKYISIFNESKQYLFNLFDEDVDEIINYDNFPHHNGMISSNIFFKYYPESVPMSLEKINEKGKLDEEELREFNDIEELDVKEKKNKICELRKRILQNLRALYLEKNEVFNTQAMCIKAYCYKNPLNLKNFKNFMKEIYYLSKVNSDSVLLNVVRYLNAVGDKKKSWSNRRRLNKLIVLLFLGFRQVKEKEIEIDKEIERYNILYDLARSINLQELFVEKDNILKKYYDLNRSNDFVGSQSTTFDFIDKTDKSMNEEDKEEKEEIDEEDKEKEETDEEDKEKEETDEEDKEKDETDEDKEKDETDEEDKEKDETDEEDKEEKDETDKEDKEEKDETDEEDKEEKDETDEEDKEEKDETGEEDKEEKDEADEEDKDEVDEEDKDEVDEEDKDEVDEEDEEEADEEDEEEADEEDKEEEEMDEEDKEEKDETIEDINEDKEETIEDIKEDKEETNEDIKGDKEEMVEEVKEDKEEIIEEGDNGEKIEAKDNNEEIILEENMKEIKEEEKDDETDEDVKEDEEETLEEENEPDELKTLMGNEEEKLLGEEKELFDEDVLNELSSLSSEENEDIIEDEIIDESLDEKNLLDVEQDEGMNDNLLKYINEIVGNKHEEQDNEKNEKDEEIDDDVTIKGEDDENIEDTIKIIKKEDNNNENNENIVEETTVESGEEYITEQDIKGTDKGSSFFLTASNSLLIILVVLFIETLL</sequence>
<dbReference type="CDD" id="cd22847">
    <property type="entry name" value="Gal_Rha_Lectin_like_P113_rpt1"/>
    <property type="match status" value="1"/>
</dbReference>
<evidence type="ECO:0000313" key="4">
    <source>
        <dbReference type="EMBL" id="CRG95721.1"/>
    </source>
</evidence>
<gene>
    <name evidence="4" type="ORF">PGAL8A_00292500</name>
</gene>
<name>A0A1J1GTV0_PLAGA</name>
<feature type="region of interest" description="Disordered" evidence="2">
    <location>
        <begin position="656"/>
        <end position="943"/>
    </location>
</feature>
<dbReference type="EMBL" id="CVMV01000045">
    <property type="protein sequence ID" value="CRG95721.1"/>
    <property type="molecule type" value="Genomic_DNA"/>
</dbReference>
<dbReference type="AlphaFoldDB" id="A0A1J1GTV0"/>
<feature type="signal peptide" evidence="3">
    <location>
        <begin position="1"/>
        <end position="21"/>
    </location>
</feature>
<feature type="compositionally biased region" description="Basic and acidic residues" evidence="2">
    <location>
        <begin position="851"/>
        <end position="879"/>
    </location>
</feature>
<feature type="chain" id="PRO_5013244194" evidence="3">
    <location>
        <begin position="22"/>
        <end position="1114"/>
    </location>
</feature>
<keyword evidence="5" id="KW-1185">Reference proteome</keyword>
<feature type="compositionally biased region" description="Basic and acidic residues" evidence="2">
    <location>
        <begin position="888"/>
        <end position="898"/>
    </location>
</feature>
<accession>A0A1J1GTV0</accession>
<evidence type="ECO:0000256" key="2">
    <source>
        <dbReference type="SAM" id="MobiDB-lite"/>
    </source>
</evidence>
<dbReference type="GeneID" id="39731458"/>
<reference evidence="4" key="1">
    <citation type="submission" date="2015-04" db="EMBL/GenBank/DDBJ databases">
        <authorList>
            <consortium name="Pathogen Informatics"/>
        </authorList>
    </citation>
    <scope>NUCLEOTIDE SEQUENCE [LARGE SCALE GENOMIC DNA]</scope>
    <source>
        <strain evidence="4">8A</strain>
    </source>
</reference>
<evidence type="ECO:0000256" key="3">
    <source>
        <dbReference type="SAM" id="SignalP"/>
    </source>
</evidence>
<dbReference type="CDD" id="cd22848">
    <property type="entry name" value="Gal_Rha_Lectin_like-P113_rpt2"/>
    <property type="match status" value="1"/>
</dbReference>
<protein>
    <submittedName>
        <fullName evidence="4">Surface protein P113, putative</fullName>
    </submittedName>
</protein>
<dbReference type="RefSeq" id="XP_028528529.1">
    <property type="nucleotide sequence ID" value="XM_028671925.1"/>
</dbReference>
<feature type="coiled-coil region" evidence="1">
    <location>
        <begin position="273"/>
        <end position="306"/>
    </location>
</feature>